<proteinExistence type="predicted"/>
<organism evidence="2 3">
    <name type="scientific">Coccidioides immitis RMSCC 3703</name>
    <dbReference type="NCBI Taxonomy" id="454286"/>
    <lineage>
        <taxon>Eukaryota</taxon>
        <taxon>Fungi</taxon>
        <taxon>Dikarya</taxon>
        <taxon>Ascomycota</taxon>
        <taxon>Pezizomycotina</taxon>
        <taxon>Eurotiomycetes</taxon>
        <taxon>Eurotiomycetidae</taxon>
        <taxon>Onygenales</taxon>
        <taxon>Onygenaceae</taxon>
        <taxon>Coccidioides</taxon>
    </lineage>
</organism>
<feature type="signal peptide" evidence="1">
    <location>
        <begin position="1"/>
        <end position="21"/>
    </location>
</feature>
<evidence type="ECO:0000256" key="1">
    <source>
        <dbReference type="SAM" id="SignalP"/>
    </source>
</evidence>
<keyword evidence="1" id="KW-0732">Signal</keyword>
<evidence type="ECO:0008006" key="4">
    <source>
        <dbReference type="Google" id="ProtNLM"/>
    </source>
</evidence>
<evidence type="ECO:0000313" key="3">
    <source>
        <dbReference type="Proteomes" id="UP000054559"/>
    </source>
</evidence>
<feature type="chain" id="PRO_5005307541" description="Secreted protein" evidence="1">
    <location>
        <begin position="22"/>
        <end position="126"/>
    </location>
</feature>
<sequence length="126" mass="13600">MGAERLAGAFFFFFFCAIVAPRKTVHKGYVNHIQTRGQPFSPTFLVSQIALATGEDDECICLCVIRKLGIVLFRPPPPLATPAAVRVARSPVGLRGLFPDLLVPPNKPLLLSSFVGESGKGPKKPI</sequence>
<accession>A0A0J8QL54</accession>
<gene>
    <name evidence="2" type="ORF">CISG_03371</name>
</gene>
<protein>
    <recommendedName>
        <fullName evidence="4">Secreted protein</fullName>
    </recommendedName>
</protein>
<name>A0A0J8QL54_COCIT</name>
<dbReference type="EMBL" id="DS268129">
    <property type="protein sequence ID" value="KMU73110.1"/>
    <property type="molecule type" value="Genomic_DNA"/>
</dbReference>
<dbReference type="AlphaFoldDB" id="A0A0J8QL54"/>
<reference evidence="3" key="1">
    <citation type="journal article" date="2010" name="Genome Res.">
        <title>Population genomic sequencing of Coccidioides fungi reveals recent hybridization and transposon control.</title>
        <authorList>
            <person name="Neafsey D.E."/>
            <person name="Barker B.M."/>
            <person name="Sharpton T.J."/>
            <person name="Stajich J.E."/>
            <person name="Park D.J."/>
            <person name="Whiston E."/>
            <person name="Hung C.-Y."/>
            <person name="McMahan C."/>
            <person name="White J."/>
            <person name="Sykes S."/>
            <person name="Heiman D."/>
            <person name="Young S."/>
            <person name="Zeng Q."/>
            <person name="Abouelleil A."/>
            <person name="Aftuck L."/>
            <person name="Bessette D."/>
            <person name="Brown A."/>
            <person name="FitzGerald M."/>
            <person name="Lui A."/>
            <person name="Macdonald J.P."/>
            <person name="Priest M."/>
            <person name="Orbach M.J."/>
            <person name="Galgiani J.N."/>
            <person name="Kirkland T.N."/>
            <person name="Cole G.T."/>
            <person name="Birren B.W."/>
            <person name="Henn M.R."/>
            <person name="Taylor J.W."/>
            <person name="Rounsley S.D."/>
        </authorList>
    </citation>
    <scope>NUCLEOTIDE SEQUENCE [LARGE SCALE GENOMIC DNA]</scope>
    <source>
        <strain evidence="3">RMSCC 3703</strain>
    </source>
</reference>
<dbReference type="Proteomes" id="UP000054559">
    <property type="component" value="Unassembled WGS sequence"/>
</dbReference>
<evidence type="ECO:0000313" key="2">
    <source>
        <dbReference type="EMBL" id="KMU73110.1"/>
    </source>
</evidence>